<dbReference type="Proteomes" id="UP000287171">
    <property type="component" value="Unassembled WGS sequence"/>
</dbReference>
<gene>
    <name evidence="1" type="ORF">KDA_70060</name>
</gene>
<dbReference type="OrthoDB" id="9825387at2"/>
<protein>
    <submittedName>
        <fullName evidence="1">Uncharacterized protein</fullName>
    </submittedName>
</protein>
<sequence>MGLRLFNPVTDYRYECVCSDLSCQCVQQRRKVIRVAETYCSEPLCECGHVMLVTHIALDDYSDDGIGVLKRRHLQVFSLDQCRNLFLDQTDSQYSQIKGHAYYTVACLCGDAGKDDQMVKDTLWVLQKHCEIHNPLASEVFSTALSYLLLAQ</sequence>
<dbReference type="RefSeq" id="WP_126631480.1">
    <property type="nucleotide sequence ID" value="NZ_BIFT01000002.1"/>
</dbReference>
<name>A0A402BJJ8_9CHLR</name>
<proteinExistence type="predicted"/>
<reference evidence="2" key="1">
    <citation type="submission" date="2018-12" db="EMBL/GenBank/DDBJ databases">
        <title>Tengunoibacter tsumagoiensis gen. nov., sp. nov., Dictyobacter kobayashii sp. nov., D. alpinus sp. nov., and D. joshuensis sp. nov. and description of Dictyobacteraceae fam. nov. within the order Ktedonobacterales isolated from Tengu-no-mugimeshi.</title>
        <authorList>
            <person name="Wang C.M."/>
            <person name="Zheng Y."/>
            <person name="Sakai Y."/>
            <person name="Toyoda A."/>
            <person name="Minakuchi Y."/>
            <person name="Abe K."/>
            <person name="Yokota A."/>
            <person name="Yabe S."/>
        </authorList>
    </citation>
    <scope>NUCLEOTIDE SEQUENCE [LARGE SCALE GENOMIC DNA]</scope>
    <source>
        <strain evidence="2">Uno16</strain>
    </source>
</reference>
<dbReference type="EMBL" id="BIFT01000002">
    <property type="protein sequence ID" value="GCE31522.1"/>
    <property type="molecule type" value="Genomic_DNA"/>
</dbReference>
<organism evidence="1 2">
    <name type="scientific">Dictyobacter alpinus</name>
    <dbReference type="NCBI Taxonomy" id="2014873"/>
    <lineage>
        <taxon>Bacteria</taxon>
        <taxon>Bacillati</taxon>
        <taxon>Chloroflexota</taxon>
        <taxon>Ktedonobacteria</taxon>
        <taxon>Ktedonobacterales</taxon>
        <taxon>Dictyobacteraceae</taxon>
        <taxon>Dictyobacter</taxon>
    </lineage>
</organism>
<accession>A0A402BJJ8</accession>
<evidence type="ECO:0000313" key="2">
    <source>
        <dbReference type="Proteomes" id="UP000287171"/>
    </source>
</evidence>
<dbReference type="AlphaFoldDB" id="A0A402BJJ8"/>
<evidence type="ECO:0000313" key="1">
    <source>
        <dbReference type="EMBL" id="GCE31522.1"/>
    </source>
</evidence>
<comment type="caution">
    <text evidence="1">The sequence shown here is derived from an EMBL/GenBank/DDBJ whole genome shotgun (WGS) entry which is preliminary data.</text>
</comment>
<keyword evidence="2" id="KW-1185">Reference proteome</keyword>